<evidence type="ECO:0000256" key="3">
    <source>
        <dbReference type="ARBA" id="ARBA00012513"/>
    </source>
</evidence>
<comment type="catalytic activity">
    <reaction evidence="8">
        <text>L-threonyl-[protein] + ATP = O-phospho-L-threonyl-[protein] + ADP + H(+)</text>
        <dbReference type="Rhea" id="RHEA:46608"/>
        <dbReference type="Rhea" id="RHEA-COMP:11060"/>
        <dbReference type="Rhea" id="RHEA-COMP:11605"/>
        <dbReference type="ChEBI" id="CHEBI:15378"/>
        <dbReference type="ChEBI" id="CHEBI:30013"/>
        <dbReference type="ChEBI" id="CHEBI:30616"/>
        <dbReference type="ChEBI" id="CHEBI:61977"/>
        <dbReference type="ChEBI" id="CHEBI:456216"/>
        <dbReference type="EC" id="2.7.11.1"/>
    </reaction>
</comment>
<dbReference type="InterPro" id="IPR000719">
    <property type="entry name" value="Prot_kinase_dom"/>
</dbReference>
<dbReference type="InterPro" id="IPR051681">
    <property type="entry name" value="Ser/Thr_Kinases-Pseudokinases"/>
</dbReference>
<evidence type="ECO:0000256" key="1">
    <source>
        <dbReference type="ARBA" id="ARBA00003747"/>
    </source>
</evidence>
<dbReference type="GO" id="GO:0004674">
    <property type="term" value="F:protein serine/threonine kinase activity"/>
    <property type="evidence" value="ECO:0007669"/>
    <property type="project" value="UniProtKB-EC"/>
</dbReference>
<dbReference type="Pfam" id="PF00069">
    <property type="entry name" value="Pkinase"/>
    <property type="match status" value="1"/>
</dbReference>
<dbReference type="SUPFAM" id="SSF56112">
    <property type="entry name" value="Protein kinase-like (PK-like)"/>
    <property type="match status" value="1"/>
</dbReference>
<evidence type="ECO:0000256" key="8">
    <source>
        <dbReference type="ARBA" id="ARBA00047899"/>
    </source>
</evidence>
<evidence type="ECO:0000256" key="6">
    <source>
        <dbReference type="ARBA" id="ARBA00030980"/>
    </source>
</evidence>
<keyword evidence="12" id="KW-1185">Reference proteome</keyword>
<name>A0A6A7AT34_9PLEO</name>
<evidence type="ECO:0000256" key="4">
    <source>
        <dbReference type="ARBA" id="ARBA00013948"/>
    </source>
</evidence>
<gene>
    <name evidence="11" type="ORF">T440DRAFT_502575</name>
</gene>
<sequence length="314" mass="35488">MSLHVMPRPYISSVHSLHYSPPKAHLARGGNCWIGEVDNTTVLKYPQTQEKTKWELQIEAKMLDVLGSHPRVVRSKGLTGDGLLLEFAPHGNLHDYLTAHPETSLEKRLAWCIQATEALGYAHSKRILHCDIRHDNFLLDVNLDLKLADFQGQHFSADGKILLDGLSLESTKAYLPRTPADHARVTTDLFALGSAIYFIMMGHEVFPDLDNTDEDEIERRFCADEFPTDQHLCCRITENCWKQFYSSAEQVLVDLKGISDAIARGERPNYDTERIFTVSNEDGHLPTTPWLTGLCDEALAPKQPPRIRQLVGFD</sequence>
<dbReference type="PANTHER" id="PTHR44329">
    <property type="entry name" value="SERINE/THREONINE-PROTEIN KINASE TNNI3K-RELATED"/>
    <property type="match status" value="1"/>
</dbReference>
<evidence type="ECO:0000259" key="10">
    <source>
        <dbReference type="PROSITE" id="PS50011"/>
    </source>
</evidence>
<evidence type="ECO:0000313" key="12">
    <source>
        <dbReference type="Proteomes" id="UP000799423"/>
    </source>
</evidence>
<dbReference type="PROSITE" id="PS00109">
    <property type="entry name" value="PROTEIN_KINASE_TYR"/>
    <property type="match status" value="1"/>
</dbReference>
<organism evidence="11 12">
    <name type="scientific">Plenodomus tracheiphilus IPT5</name>
    <dbReference type="NCBI Taxonomy" id="1408161"/>
    <lineage>
        <taxon>Eukaryota</taxon>
        <taxon>Fungi</taxon>
        <taxon>Dikarya</taxon>
        <taxon>Ascomycota</taxon>
        <taxon>Pezizomycotina</taxon>
        <taxon>Dothideomycetes</taxon>
        <taxon>Pleosporomycetidae</taxon>
        <taxon>Pleosporales</taxon>
        <taxon>Pleosporineae</taxon>
        <taxon>Leptosphaeriaceae</taxon>
        <taxon>Plenodomus</taxon>
    </lineage>
</organism>
<dbReference type="Proteomes" id="UP000799423">
    <property type="component" value="Unassembled WGS sequence"/>
</dbReference>
<evidence type="ECO:0000256" key="7">
    <source>
        <dbReference type="ARBA" id="ARBA00033194"/>
    </source>
</evidence>
<dbReference type="AlphaFoldDB" id="A0A6A7AT34"/>
<evidence type="ECO:0000256" key="5">
    <source>
        <dbReference type="ARBA" id="ARBA00019973"/>
    </source>
</evidence>
<proteinExistence type="predicted"/>
<dbReference type="EC" id="2.7.11.1" evidence="3"/>
<keyword evidence="11" id="KW-0418">Kinase</keyword>
<keyword evidence="11" id="KW-0808">Transferase</keyword>
<feature type="domain" description="Protein kinase" evidence="10">
    <location>
        <begin position="1"/>
        <end position="314"/>
    </location>
</feature>
<dbReference type="InterPro" id="IPR011009">
    <property type="entry name" value="Kinase-like_dom_sf"/>
</dbReference>
<accession>A0A6A7AT34</accession>
<comment type="catalytic activity">
    <reaction evidence="9">
        <text>L-seryl-[protein] + ATP = O-phospho-L-seryl-[protein] + ADP + H(+)</text>
        <dbReference type="Rhea" id="RHEA:17989"/>
        <dbReference type="Rhea" id="RHEA-COMP:9863"/>
        <dbReference type="Rhea" id="RHEA-COMP:11604"/>
        <dbReference type="ChEBI" id="CHEBI:15378"/>
        <dbReference type="ChEBI" id="CHEBI:29999"/>
        <dbReference type="ChEBI" id="CHEBI:30616"/>
        <dbReference type="ChEBI" id="CHEBI:83421"/>
        <dbReference type="ChEBI" id="CHEBI:456216"/>
        <dbReference type="EC" id="2.7.11.1"/>
    </reaction>
</comment>
<dbReference type="PROSITE" id="PS50011">
    <property type="entry name" value="PROTEIN_KINASE_DOM"/>
    <property type="match status" value="1"/>
</dbReference>
<protein>
    <recommendedName>
        <fullName evidence="5">EKC/KEOPS complex subunit BUD32</fullName>
        <ecNumber evidence="3">2.7.11.1</ecNumber>
    </recommendedName>
    <alternativeName>
        <fullName evidence="6 7">Atypical Serine/threonine protein kinase BUD32</fullName>
    </alternativeName>
    <alternativeName>
        <fullName evidence="4">EKC/KEOPS complex subunit bud32</fullName>
    </alternativeName>
</protein>
<dbReference type="InterPro" id="IPR008266">
    <property type="entry name" value="Tyr_kinase_AS"/>
</dbReference>
<dbReference type="EMBL" id="MU006350">
    <property type="protein sequence ID" value="KAF2845288.1"/>
    <property type="molecule type" value="Genomic_DNA"/>
</dbReference>
<dbReference type="GO" id="GO:0005524">
    <property type="term" value="F:ATP binding"/>
    <property type="evidence" value="ECO:0007669"/>
    <property type="project" value="InterPro"/>
</dbReference>
<dbReference type="OrthoDB" id="1668230at2759"/>
<evidence type="ECO:0000256" key="2">
    <source>
        <dbReference type="ARBA" id="ARBA00011534"/>
    </source>
</evidence>
<evidence type="ECO:0000313" key="11">
    <source>
        <dbReference type="EMBL" id="KAF2845288.1"/>
    </source>
</evidence>
<comment type="function">
    <text evidence="1">Component of the EKC/KEOPS complex that is required for the formation of a threonylcarbamoyl group on adenosine at position 37 (t(6)A37) in tRNAs that read codons beginning with adenine. The complex is probably involved in the transfer of the threonylcarbamoyl moiety of threonylcarbamoyl-AMP (TC-AMP) to the N6 group of A37. BUD32 has ATPase activity in the context of the EKC/KEOPS complex and likely plays a supporting role to the catalytic subunit KAE1. The EKC/KEOPS complex also promotes both telomere uncapping and telomere elongation. The complex is required for efficient recruitment of transcriptional coactivators.</text>
</comment>
<comment type="subunit">
    <text evidence="2">Component of the EKC/KEOPS complex composed of at least BUD32, CGI121, GON7, KAE1 and PCC1; the whole complex dimerizes.</text>
</comment>
<evidence type="ECO:0000256" key="9">
    <source>
        <dbReference type="ARBA" id="ARBA00048679"/>
    </source>
</evidence>
<reference evidence="11" key="1">
    <citation type="submission" date="2020-01" db="EMBL/GenBank/DDBJ databases">
        <authorList>
            <consortium name="DOE Joint Genome Institute"/>
            <person name="Haridas S."/>
            <person name="Albert R."/>
            <person name="Binder M."/>
            <person name="Bloem J."/>
            <person name="Labutti K."/>
            <person name="Salamov A."/>
            <person name="Andreopoulos B."/>
            <person name="Baker S.E."/>
            <person name="Barry K."/>
            <person name="Bills G."/>
            <person name="Bluhm B.H."/>
            <person name="Cannon C."/>
            <person name="Castanera R."/>
            <person name="Culley D.E."/>
            <person name="Daum C."/>
            <person name="Ezra D."/>
            <person name="Gonzalez J.B."/>
            <person name="Henrissat B."/>
            <person name="Kuo A."/>
            <person name="Liang C."/>
            <person name="Lipzen A."/>
            <person name="Lutzoni F."/>
            <person name="Magnuson J."/>
            <person name="Mondo S."/>
            <person name="Nolan M."/>
            <person name="Ohm R."/>
            <person name="Pangilinan J."/>
            <person name="Park H.-J."/>
            <person name="Ramirez L."/>
            <person name="Alfaro M."/>
            <person name="Sun H."/>
            <person name="Tritt A."/>
            <person name="Yoshinaga Y."/>
            <person name="Zwiers L.-H."/>
            <person name="Turgeon B.G."/>
            <person name="Goodwin S.B."/>
            <person name="Spatafora J.W."/>
            <person name="Crous P.W."/>
            <person name="Grigoriev I.V."/>
        </authorList>
    </citation>
    <scope>NUCLEOTIDE SEQUENCE</scope>
    <source>
        <strain evidence="11">IPT5</strain>
    </source>
</reference>
<dbReference type="Gene3D" id="1.10.510.10">
    <property type="entry name" value="Transferase(Phosphotransferase) domain 1"/>
    <property type="match status" value="1"/>
</dbReference>